<dbReference type="EMBL" id="CP016786">
    <property type="protein sequence ID" value="ASW42471.1"/>
    <property type="molecule type" value="Genomic_DNA"/>
</dbReference>
<feature type="transmembrane region" description="Helical" evidence="1">
    <location>
        <begin position="35"/>
        <end position="53"/>
    </location>
</feature>
<keyword evidence="1" id="KW-1133">Transmembrane helix</keyword>
<dbReference type="GO" id="GO:0009252">
    <property type="term" value="P:peptidoglycan biosynthetic process"/>
    <property type="evidence" value="ECO:0007669"/>
    <property type="project" value="UniProtKB-UniRule"/>
</dbReference>
<comment type="subcellular location">
    <subcellularLocation>
        <location evidence="1">Cell membrane</location>
        <topology evidence="1">Multi-pass membrane protein</topology>
    </subcellularLocation>
</comment>
<feature type="transmembrane region" description="Helical" evidence="1">
    <location>
        <begin position="231"/>
        <end position="260"/>
    </location>
</feature>
<keyword evidence="1" id="KW-0133">Cell shape</keyword>
<keyword evidence="1" id="KW-0573">Peptidoglycan synthesis</keyword>
<dbReference type="UniPathway" id="UPA00219"/>
<keyword evidence="1" id="KW-0472">Membrane</keyword>
<evidence type="ECO:0000256" key="1">
    <source>
        <dbReference type="HAMAP-Rule" id="MF_02077"/>
    </source>
</evidence>
<dbReference type="OrthoDB" id="7888986at2"/>
<dbReference type="GO" id="GO:0071555">
    <property type="term" value="P:cell wall organization"/>
    <property type="evidence" value="ECO:0007669"/>
    <property type="project" value="UniProtKB-KW"/>
</dbReference>
<proteinExistence type="inferred from homology"/>
<keyword evidence="1" id="KW-1003">Cell membrane</keyword>
<keyword evidence="1" id="KW-0812">Transmembrane</keyword>
<organism evidence="2 3">
    <name type="scientific">Clostridium isatidis</name>
    <dbReference type="NCBI Taxonomy" id="182773"/>
    <lineage>
        <taxon>Bacteria</taxon>
        <taxon>Bacillati</taxon>
        <taxon>Bacillota</taxon>
        <taxon>Clostridia</taxon>
        <taxon>Eubacteriales</taxon>
        <taxon>Clostridiaceae</taxon>
        <taxon>Clostridium</taxon>
    </lineage>
</organism>
<feature type="transmembrane region" description="Helical" evidence="1">
    <location>
        <begin position="155"/>
        <end position="176"/>
    </location>
</feature>
<comment type="similarity">
    <text evidence="1">Belongs to the Amj family.</text>
</comment>
<dbReference type="Proteomes" id="UP000264883">
    <property type="component" value="Chromosome"/>
</dbReference>
<keyword evidence="3" id="KW-1185">Reference proteome</keyword>
<feature type="transmembrane region" description="Helical" evidence="1">
    <location>
        <begin position="73"/>
        <end position="94"/>
    </location>
</feature>
<feature type="transmembrane region" description="Helical" evidence="1">
    <location>
        <begin position="6"/>
        <end position="23"/>
    </location>
</feature>
<dbReference type="HAMAP" id="MF_02077">
    <property type="entry name" value="Amj_flippase"/>
    <property type="match status" value="1"/>
</dbReference>
<comment type="function">
    <text evidence="1">Involved in peptidoglycan biosynthesis. Transports lipid-linked peptidoglycan precursors from the inner to the outer leaflet of the cytoplasmic membrane.</text>
</comment>
<reference evidence="2 3" key="1">
    <citation type="submission" date="2016-08" db="EMBL/GenBank/DDBJ databases">
        <title>Complete Genome Sequence Of The Indigo Reducing Clostridium isatidis DSM15098.</title>
        <authorList>
            <person name="Little G.T."/>
            <person name="Minton N.P."/>
        </authorList>
    </citation>
    <scope>NUCLEOTIDE SEQUENCE [LARGE SCALE GENOMIC DNA]</scope>
    <source>
        <strain evidence="2 3">DSM 15098</strain>
    </source>
</reference>
<dbReference type="GO" id="GO:0008360">
    <property type="term" value="P:regulation of cell shape"/>
    <property type="evidence" value="ECO:0007669"/>
    <property type="project" value="UniProtKB-KW"/>
</dbReference>
<dbReference type="AlphaFoldDB" id="A0A343JAB3"/>
<keyword evidence="1" id="KW-0961">Cell wall biogenesis/degradation</keyword>
<comment type="pathway">
    <text evidence="1">Cell wall biogenesis; peptidoglycan biosynthesis.</text>
</comment>
<dbReference type="KEGG" id="cia:BEN51_02945"/>
<gene>
    <name evidence="1" type="primary">amj</name>
    <name evidence="2" type="ORF">BEN51_02945</name>
</gene>
<dbReference type="Pfam" id="PF10997">
    <property type="entry name" value="Amj"/>
    <property type="match status" value="1"/>
</dbReference>
<feature type="transmembrane region" description="Helical" evidence="1">
    <location>
        <begin position="188"/>
        <end position="210"/>
    </location>
</feature>
<evidence type="ECO:0000313" key="2">
    <source>
        <dbReference type="EMBL" id="ASW42471.1"/>
    </source>
</evidence>
<dbReference type="InterPro" id="IPR021260">
    <property type="entry name" value="Amj"/>
</dbReference>
<sequence length="263" mass="28714">MSERILFVLILNFIISLIGTLSYSVRLVGVRTGKIAASAAVFNILMLVSRVAAGLQGPLLTKFVESNSSSRDLINIFNNIIIVSGLAAIFGAFFMPTFQKIFYKAVDHFSIEKSIPRLIIHSFSKNGIRYMKDSIGIPVKESLTSVNIRKLPKRILIYNFISIAIITAGGFAPIYAGSMAPDLRSTCISLSSIINGFATILSIIFIDPYLSIMTDEVLDKKCSLEDFRSCIIGMVGSKVIGTFAALLLLVPASYLIVFVAKII</sequence>
<dbReference type="GO" id="GO:0005886">
    <property type="term" value="C:plasma membrane"/>
    <property type="evidence" value="ECO:0007669"/>
    <property type="project" value="UniProtKB-SubCell"/>
</dbReference>
<name>A0A343JAB3_9CLOT</name>
<accession>A0A343JAB3</accession>
<protein>
    <recommendedName>
        <fullName evidence="1">Lipid II flippase Amj</fullName>
    </recommendedName>
</protein>
<dbReference type="GO" id="GO:0015648">
    <property type="term" value="F:lipid-linked peptidoglycan transporter activity"/>
    <property type="evidence" value="ECO:0007669"/>
    <property type="project" value="UniProtKB-UniRule"/>
</dbReference>
<dbReference type="RefSeq" id="WP_119864608.1">
    <property type="nucleotide sequence ID" value="NZ_CP016786.1"/>
</dbReference>
<keyword evidence="1" id="KW-0813">Transport</keyword>
<evidence type="ECO:0000313" key="3">
    <source>
        <dbReference type="Proteomes" id="UP000264883"/>
    </source>
</evidence>